<feature type="compositionally biased region" description="Gly residues" evidence="1">
    <location>
        <begin position="270"/>
        <end position="279"/>
    </location>
</feature>
<dbReference type="AlphaFoldDB" id="A0ABD3MID2"/>
<evidence type="ECO:0000313" key="3">
    <source>
        <dbReference type="Proteomes" id="UP001530293"/>
    </source>
</evidence>
<feature type="compositionally biased region" description="Acidic residues" evidence="1">
    <location>
        <begin position="426"/>
        <end position="435"/>
    </location>
</feature>
<feature type="region of interest" description="Disordered" evidence="1">
    <location>
        <begin position="220"/>
        <end position="241"/>
    </location>
</feature>
<feature type="compositionally biased region" description="Basic and acidic residues" evidence="1">
    <location>
        <begin position="374"/>
        <end position="385"/>
    </location>
</feature>
<feature type="compositionally biased region" description="Acidic residues" evidence="1">
    <location>
        <begin position="530"/>
        <end position="541"/>
    </location>
</feature>
<evidence type="ECO:0000313" key="2">
    <source>
        <dbReference type="EMBL" id="KAL3760305.1"/>
    </source>
</evidence>
<accession>A0ABD3MID2</accession>
<keyword evidence="3" id="KW-1185">Reference proteome</keyword>
<feature type="compositionally biased region" description="Acidic residues" evidence="1">
    <location>
        <begin position="459"/>
        <end position="476"/>
    </location>
</feature>
<feature type="compositionally biased region" description="Basic and acidic residues" evidence="1">
    <location>
        <begin position="317"/>
        <end position="326"/>
    </location>
</feature>
<protein>
    <submittedName>
        <fullName evidence="2">Uncharacterized protein</fullName>
    </submittedName>
</protein>
<feature type="compositionally biased region" description="Polar residues" evidence="1">
    <location>
        <begin position="667"/>
        <end position="676"/>
    </location>
</feature>
<feature type="compositionally biased region" description="Basic and acidic residues" evidence="1">
    <location>
        <begin position="653"/>
        <end position="664"/>
    </location>
</feature>
<feature type="compositionally biased region" description="Basic and acidic residues" evidence="1">
    <location>
        <begin position="1"/>
        <end position="10"/>
    </location>
</feature>
<organism evidence="2 3">
    <name type="scientific">Discostella pseudostelligera</name>
    <dbReference type="NCBI Taxonomy" id="259834"/>
    <lineage>
        <taxon>Eukaryota</taxon>
        <taxon>Sar</taxon>
        <taxon>Stramenopiles</taxon>
        <taxon>Ochrophyta</taxon>
        <taxon>Bacillariophyta</taxon>
        <taxon>Coscinodiscophyceae</taxon>
        <taxon>Thalassiosirophycidae</taxon>
        <taxon>Stephanodiscales</taxon>
        <taxon>Stephanodiscaceae</taxon>
        <taxon>Discostella</taxon>
    </lineage>
</organism>
<feature type="compositionally biased region" description="Basic and acidic residues" evidence="1">
    <location>
        <begin position="179"/>
        <end position="190"/>
    </location>
</feature>
<feature type="region of interest" description="Disordered" evidence="1">
    <location>
        <begin position="260"/>
        <end position="285"/>
    </location>
</feature>
<feature type="compositionally biased region" description="Basic and acidic residues" evidence="1">
    <location>
        <begin position="477"/>
        <end position="492"/>
    </location>
</feature>
<reference evidence="2 3" key="1">
    <citation type="submission" date="2024-10" db="EMBL/GenBank/DDBJ databases">
        <title>Updated reference genomes for cyclostephanoid diatoms.</title>
        <authorList>
            <person name="Roberts W.R."/>
            <person name="Alverson A.J."/>
        </authorList>
    </citation>
    <scope>NUCLEOTIDE SEQUENCE [LARGE SCALE GENOMIC DNA]</scope>
    <source>
        <strain evidence="2 3">AJA232-27</strain>
    </source>
</reference>
<proteinExistence type="predicted"/>
<feature type="compositionally biased region" description="Low complexity" evidence="1">
    <location>
        <begin position="20"/>
        <end position="31"/>
    </location>
</feature>
<feature type="compositionally biased region" description="Polar residues" evidence="1">
    <location>
        <begin position="151"/>
        <end position="165"/>
    </location>
</feature>
<dbReference type="EMBL" id="JALLBG020000189">
    <property type="protein sequence ID" value="KAL3760305.1"/>
    <property type="molecule type" value="Genomic_DNA"/>
</dbReference>
<feature type="compositionally biased region" description="Acidic residues" evidence="1">
    <location>
        <begin position="169"/>
        <end position="178"/>
    </location>
</feature>
<comment type="caution">
    <text evidence="2">The sequence shown here is derived from an EMBL/GenBank/DDBJ whole genome shotgun (WGS) entry which is preliminary data.</text>
</comment>
<feature type="region of interest" description="Disordered" evidence="1">
    <location>
        <begin position="1"/>
        <end position="45"/>
    </location>
</feature>
<evidence type="ECO:0000256" key="1">
    <source>
        <dbReference type="SAM" id="MobiDB-lite"/>
    </source>
</evidence>
<feature type="compositionally biased region" description="Basic residues" evidence="1">
    <location>
        <begin position="408"/>
        <end position="420"/>
    </location>
</feature>
<feature type="region of interest" description="Disordered" evidence="1">
    <location>
        <begin position="148"/>
        <end position="206"/>
    </location>
</feature>
<feature type="compositionally biased region" description="Low complexity" evidence="1">
    <location>
        <begin position="224"/>
        <end position="233"/>
    </location>
</feature>
<sequence>MMKQASDAKGKKTPVKVGAKKSTAAKTKTSALAPKRTSKPVPKGWPVSSNFTYPAPCSGVTKNGNTIMDLDSNDSDNIPSSSIPSKNYLTPGNLLQQNCNGSDVFLRKRAVQSTSALCPTVGGGGDNNKGGPTRFLIVFPGRLSLKAPPHASSSLNNNAATQRTLNDTDNNDQNEEEKNDNNEDKLEKKNNPFAPTHPPHLLGKLTSLSADDGRRMELRIPLPSSSNTASSTTQNGEQSIVMSGRAIPLSGKYMALSFKRTGGSKDSAPSGGGGGGGGNNKKKGTGSIICKDVFRSVIVLGDSKVLDDDGKTVSLEESTHVQNKNDEEGEEGRQPQMLHYGGSDRALDGGGKYNDGRKSCVKGGISAPTAASIPRKDSFSSKESDDVSDASDVIADSSDTDEFVPISAKKRKSVGGAKKRSATEASSEEADEEDLTPARKRTPRRSVDSSKISYVEKSSDEDESDSSDDGDDDSDKEDAYKPTKSKSTEKPAAKMSALTPAAKSNKASKSSAKAGSNSKKSNTPALSVDSSEEENDSDDSLFMDYAYKPSRSKVTEKLAGKKQPAAKTNSVNKASGSNRKKSTPALSVDSSEEESDAEELIKQSGLRKSKTTPTNGGSNGTKRQRSSAAKKVNFSPSNDIINLDSDEDEAENDDLHAISVDARKRLSTLSTNQSPFKASPISRGRRKKNSPTKSSMTTKDDDLSLDDDPFSFL</sequence>
<feature type="compositionally biased region" description="Low complexity" evidence="1">
    <location>
        <begin position="501"/>
        <end position="522"/>
    </location>
</feature>
<name>A0ABD3MID2_9STRA</name>
<feature type="compositionally biased region" description="Acidic residues" evidence="1">
    <location>
        <begin position="703"/>
        <end position="713"/>
    </location>
</feature>
<feature type="region of interest" description="Disordered" evidence="1">
    <location>
        <begin position="311"/>
        <end position="713"/>
    </location>
</feature>
<gene>
    <name evidence="2" type="ORF">ACHAWU_006303</name>
</gene>
<feature type="compositionally biased region" description="Polar residues" evidence="1">
    <location>
        <begin position="566"/>
        <end position="577"/>
    </location>
</feature>
<dbReference type="Proteomes" id="UP001530293">
    <property type="component" value="Unassembled WGS sequence"/>
</dbReference>